<keyword evidence="5 6" id="KW-0472">Membrane</keyword>
<keyword evidence="3 6" id="KW-0812">Transmembrane</keyword>
<name>F6CVS5_MARPP</name>
<dbReference type="Proteomes" id="UP000009230">
    <property type="component" value="Chromosome"/>
</dbReference>
<organism evidence="7 8">
    <name type="scientific">Marinomonas posidonica (strain CECT 7376 / NCIMB 14433 / IVIA-Po-181)</name>
    <dbReference type="NCBI Taxonomy" id="491952"/>
    <lineage>
        <taxon>Bacteria</taxon>
        <taxon>Pseudomonadati</taxon>
        <taxon>Pseudomonadota</taxon>
        <taxon>Gammaproteobacteria</taxon>
        <taxon>Oceanospirillales</taxon>
        <taxon>Oceanospirillaceae</taxon>
        <taxon>Marinomonas</taxon>
    </lineage>
</organism>
<evidence type="ECO:0000313" key="8">
    <source>
        <dbReference type="Proteomes" id="UP000009230"/>
    </source>
</evidence>
<evidence type="ECO:0000256" key="4">
    <source>
        <dbReference type="ARBA" id="ARBA00022989"/>
    </source>
</evidence>
<accession>F6CVS5</accession>
<dbReference type="EMBL" id="CP002771">
    <property type="protein sequence ID" value="AEF56549.1"/>
    <property type="molecule type" value="Genomic_DNA"/>
</dbReference>
<comment type="subcellular location">
    <subcellularLocation>
        <location evidence="1">Cell membrane</location>
        <topology evidence="1">Multi-pass membrane protein</topology>
    </subcellularLocation>
</comment>
<dbReference type="OrthoDB" id="5702716at2"/>
<feature type="transmembrane region" description="Helical" evidence="6">
    <location>
        <begin position="20"/>
        <end position="42"/>
    </location>
</feature>
<evidence type="ECO:0000256" key="5">
    <source>
        <dbReference type="ARBA" id="ARBA00023136"/>
    </source>
</evidence>
<keyword evidence="4 6" id="KW-1133">Transmembrane helix</keyword>
<protein>
    <submittedName>
        <fullName evidence="7">ATP synthase I chain</fullName>
    </submittedName>
</protein>
<evidence type="ECO:0000256" key="3">
    <source>
        <dbReference type="ARBA" id="ARBA00022692"/>
    </source>
</evidence>
<feature type="transmembrane region" description="Helical" evidence="6">
    <location>
        <begin position="89"/>
        <end position="106"/>
    </location>
</feature>
<dbReference type="eggNOG" id="COG3312">
    <property type="taxonomic scope" value="Bacteria"/>
</dbReference>
<dbReference type="KEGG" id="mpc:Mar181_3533"/>
<gene>
    <name evidence="7" type="ordered locus">Mar181_3533</name>
</gene>
<evidence type="ECO:0000313" key="7">
    <source>
        <dbReference type="EMBL" id="AEF56549.1"/>
    </source>
</evidence>
<feature type="transmembrane region" description="Helical" evidence="6">
    <location>
        <begin position="112"/>
        <end position="132"/>
    </location>
</feature>
<proteinExistence type="predicted"/>
<dbReference type="GO" id="GO:0005886">
    <property type="term" value="C:plasma membrane"/>
    <property type="evidence" value="ECO:0007669"/>
    <property type="project" value="UniProtKB-SubCell"/>
</dbReference>
<evidence type="ECO:0000256" key="1">
    <source>
        <dbReference type="ARBA" id="ARBA00004651"/>
    </source>
</evidence>
<evidence type="ECO:0000256" key="2">
    <source>
        <dbReference type="ARBA" id="ARBA00022475"/>
    </source>
</evidence>
<sequence length="135" mass="14870">MGNQKPRRASEILSAKKKAVLRFLLLQVFLSIFTALGIFFIAGGLYGYSFILGALSSIIPSMFMAWRMFGKKGTQPAKEMVRTFYRGEASKLAMTVCLLSLVFLLIKPLSAGAFFAGFGIAILSHWLSPILLRNA</sequence>
<keyword evidence="8" id="KW-1185">Reference proteome</keyword>
<reference evidence="7 8" key="1">
    <citation type="journal article" date="2012" name="Stand. Genomic Sci.">
        <title>Complete genome sequence of Marinomonas posidonica type strain (IVIA-Po-181(T)).</title>
        <authorList>
            <person name="Lucas-Elio P."/>
            <person name="Goodwin L."/>
            <person name="Woyke T."/>
            <person name="Pitluck S."/>
            <person name="Nolan M."/>
            <person name="Kyrpides N.C."/>
            <person name="Detter J.C."/>
            <person name="Copeland A."/>
            <person name="Lu M."/>
            <person name="Bruce D."/>
            <person name="Detter C."/>
            <person name="Tapia R."/>
            <person name="Han S."/>
            <person name="Land M.L."/>
            <person name="Ivanova N."/>
            <person name="Mikhailova N."/>
            <person name="Johnston A.W."/>
            <person name="Sanchez-Amat A."/>
        </authorList>
    </citation>
    <scope>NUCLEOTIDE SEQUENCE [LARGE SCALE GENOMIC DNA]</scope>
    <source>
        <strain evidence="8">CECT 7376 / NCIMB 14433 / IVIA-Po-181</strain>
    </source>
</reference>
<dbReference type="Pfam" id="PF03899">
    <property type="entry name" value="ATP-synt_I"/>
    <property type="match status" value="1"/>
</dbReference>
<dbReference type="STRING" id="491952.Mar181_3533"/>
<dbReference type="AlphaFoldDB" id="F6CVS5"/>
<dbReference type="HOGENOM" id="CLU_121415_3_2_6"/>
<keyword evidence="2" id="KW-1003">Cell membrane</keyword>
<dbReference type="InterPro" id="IPR005598">
    <property type="entry name" value="ATP_synth_I"/>
</dbReference>
<feature type="transmembrane region" description="Helical" evidence="6">
    <location>
        <begin position="48"/>
        <end position="69"/>
    </location>
</feature>
<dbReference type="RefSeq" id="WP_013798014.1">
    <property type="nucleotide sequence ID" value="NC_015559.1"/>
</dbReference>
<evidence type="ECO:0000256" key="6">
    <source>
        <dbReference type="SAM" id="Phobius"/>
    </source>
</evidence>